<reference evidence="2 3" key="1">
    <citation type="submission" date="2017-12" db="EMBL/GenBank/DDBJ databases">
        <title>Genome Sequence of a Multidrug-Resistant Candida haemulonii Isolate from a Patient with Chronic Leg Ulcers in Israel.</title>
        <authorList>
            <person name="Chow N.A."/>
            <person name="Gade L."/>
            <person name="Batra D."/>
            <person name="Rowe L.A."/>
            <person name="Ben-Ami R."/>
            <person name="Loparev V.N."/>
            <person name="Litvintseva A.P."/>
        </authorList>
    </citation>
    <scope>NUCLEOTIDE SEQUENCE [LARGE SCALE GENOMIC DNA]</scope>
    <source>
        <strain evidence="2 3">B11899</strain>
    </source>
</reference>
<keyword evidence="1" id="KW-1133">Transmembrane helix</keyword>
<dbReference type="RefSeq" id="XP_025342142.1">
    <property type="nucleotide sequence ID" value="XM_025483927.1"/>
</dbReference>
<accession>A0A2V1ATV9</accession>
<sequence length="186" mass="21291">MSRLRKVDRAILEQNEPIDTEDQELLISQLRQKNDENLTLYTRVLALSVVVELPILLWLTKTADSKRDKTLFTILIVLSSILSLLNLLYDVSAIGDHVSRRLISRDWNRNVAQVARYVLSYHGVNVLNALLLLQLGNAARQSGFKNMYCIVPVGNLIMVFLLRKWHTDIKGNVKELDGLKYDYKGV</sequence>
<protein>
    <submittedName>
        <fullName evidence="2">Uncharacterized protein</fullName>
    </submittedName>
</protein>
<comment type="caution">
    <text evidence="2">The sequence shown here is derived from an EMBL/GenBank/DDBJ whole genome shotgun (WGS) entry which is preliminary data.</text>
</comment>
<feature type="transmembrane region" description="Helical" evidence="1">
    <location>
        <begin position="145"/>
        <end position="162"/>
    </location>
</feature>
<gene>
    <name evidence="2" type="ORF">CXQ85_000169</name>
</gene>
<dbReference type="EMBL" id="PKFO01000005">
    <property type="protein sequence ID" value="PVH21202.1"/>
    <property type="molecule type" value="Genomic_DNA"/>
</dbReference>
<organism evidence="2 3">
    <name type="scientific">Candidozyma haemuli</name>
    <dbReference type="NCBI Taxonomy" id="45357"/>
    <lineage>
        <taxon>Eukaryota</taxon>
        <taxon>Fungi</taxon>
        <taxon>Dikarya</taxon>
        <taxon>Ascomycota</taxon>
        <taxon>Saccharomycotina</taxon>
        <taxon>Pichiomycetes</taxon>
        <taxon>Metschnikowiaceae</taxon>
        <taxon>Candidozyma</taxon>
    </lineage>
</organism>
<evidence type="ECO:0000313" key="3">
    <source>
        <dbReference type="Proteomes" id="UP000244309"/>
    </source>
</evidence>
<dbReference type="Proteomes" id="UP000244309">
    <property type="component" value="Unassembled WGS sequence"/>
</dbReference>
<evidence type="ECO:0000313" key="2">
    <source>
        <dbReference type="EMBL" id="PVH21202.1"/>
    </source>
</evidence>
<dbReference type="GeneID" id="37005502"/>
<feature type="transmembrane region" description="Helical" evidence="1">
    <location>
        <begin position="40"/>
        <end position="59"/>
    </location>
</feature>
<name>A0A2V1ATV9_9ASCO</name>
<proteinExistence type="predicted"/>
<dbReference type="AlphaFoldDB" id="A0A2V1ATV9"/>
<feature type="transmembrane region" description="Helical" evidence="1">
    <location>
        <begin position="71"/>
        <end position="93"/>
    </location>
</feature>
<dbReference type="VEuPathDB" id="FungiDB:CXQ85_000169"/>
<keyword evidence="3" id="KW-1185">Reference proteome</keyword>
<evidence type="ECO:0000256" key="1">
    <source>
        <dbReference type="SAM" id="Phobius"/>
    </source>
</evidence>
<dbReference type="OrthoDB" id="4090931at2759"/>
<keyword evidence="1" id="KW-0812">Transmembrane</keyword>
<feature type="transmembrane region" description="Helical" evidence="1">
    <location>
        <begin position="114"/>
        <end position="133"/>
    </location>
</feature>
<keyword evidence="1" id="KW-0472">Membrane</keyword>